<proteinExistence type="predicted"/>
<protein>
    <submittedName>
        <fullName evidence="2">Uncharacterized protein LOC142164570 isoform X1</fullName>
    </submittedName>
</protein>
<accession>A0AC58S0P8</accession>
<evidence type="ECO:0000313" key="2">
    <source>
        <dbReference type="RefSeq" id="XP_075078562.1"/>
    </source>
</evidence>
<sequence length="165" mass="19127">MFSLLGKRWANKRFQDFSCTIFVRITLSFASLFILSLFVFLVVAKFPADHFWATSSLYKAGFPKQTALTIRESYALLEKAASHQLCATTSRDNYKNIPCFNYHYLAFPELELRVSVPKAGSMKLFMLLDVWYVEDEIGSKVKIICVFYTLQEWSHDYLISGYIKV</sequence>
<reference evidence="1" key="1">
    <citation type="journal article" date="2014" name="Nat. Commun.">
        <title>The tobacco genome sequence and its comparison with those of tomato and potato.</title>
        <authorList>
            <person name="Sierro N."/>
            <person name="Battey J.N."/>
            <person name="Ouadi S."/>
            <person name="Bakaher N."/>
            <person name="Bovet L."/>
            <person name="Willig A."/>
            <person name="Goepfert S."/>
            <person name="Peitsch M.C."/>
            <person name="Ivanov N.V."/>
        </authorList>
    </citation>
    <scope>NUCLEOTIDE SEQUENCE [LARGE SCALE GENOMIC DNA]</scope>
</reference>
<dbReference type="Proteomes" id="UP000790787">
    <property type="component" value="Chromosome 10"/>
</dbReference>
<dbReference type="RefSeq" id="XP_075078562.1">
    <property type="nucleotide sequence ID" value="XM_075222461.1"/>
</dbReference>
<reference evidence="2" key="2">
    <citation type="submission" date="2025-08" db="UniProtKB">
        <authorList>
            <consortium name="RefSeq"/>
        </authorList>
    </citation>
    <scope>IDENTIFICATION</scope>
    <source>
        <tissue evidence="2">Leaf</tissue>
    </source>
</reference>
<keyword evidence="1" id="KW-1185">Reference proteome</keyword>
<evidence type="ECO:0000313" key="1">
    <source>
        <dbReference type="Proteomes" id="UP000790787"/>
    </source>
</evidence>
<organism evidence="1 2">
    <name type="scientific">Nicotiana tabacum</name>
    <name type="common">Common tobacco</name>
    <dbReference type="NCBI Taxonomy" id="4097"/>
    <lineage>
        <taxon>Eukaryota</taxon>
        <taxon>Viridiplantae</taxon>
        <taxon>Streptophyta</taxon>
        <taxon>Embryophyta</taxon>
        <taxon>Tracheophyta</taxon>
        <taxon>Spermatophyta</taxon>
        <taxon>Magnoliopsida</taxon>
        <taxon>eudicotyledons</taxon>
        <taxon>Gunneridae</taxon>
        <taxon>Pentapetalae</taxon>
        <taxon>asterids</taxon>
        <taxon>lamiids</taxon>
        <taxon>Solanales</taxon>
        <taxon>Solanaceae</taxon>
        <taxon>Nicotianoideae</taxon>
        <taxon>Nicotianeae</taxon>
        <taxon>Nicotiana</taxon>
    </lineage>
</organism>
<name>A0AC58S0P8_TOBAC</name>
<gene>
    <name evidence="2" type="primary">LOC142164570</name>
</gene>